<comment type="subcellular location">
    <subcellularLocation>
        <location evidence="1">Cell envelope</location>
    </subcellularLocation>
</comment>
<dbReference type="PROSITE" id="PS51257">
    <property type="entry name" value="PROKAR_LIPOPROTEIN"/>
    <property type="match status" value="1"/>
</dbReference>
<dbReference type="Proteomes" id="UP001595637">
    <property type="component" value="Unassembled WGS sequence"/>
</dbReference>
<reference evidence="7" key="1">
    <citation type="journal article" date="2019" name="Int. J. Syst. Evol. Microbiol.">
        <title>The Global Catalogue of Microorganisms (GCM) 10K type strain sequencing project: providing services to taxonomists for standard genome sequencing and annotation.</title>
        <authorList>
            <consortium name="The Broad Institute Genomics Platform"/>
            <consortium name="The Broad Institute Genome Sequencing Center for Infectious Disease"/>
            <person name="Wu L."/>
            <person name="Ma J."/>
        </authorList>
    </citation>
    <scope>NUCLEOTIDE SEQUENCE [LARGE SCALE GENOMIC DNA]</scope>
    <source>
        <strain evidence="7">CCM 7756</strain>
    </source>
</reference>
<dbReference type="EMBL" id="JBHRVQ010000001">
    <property type="protein sequence ID" value="MFC3389107.1"/>
    <property type="molecule type" value="Genomic_DNA"/>
</dbReference>
<evidence type="ECO:0000256" key="2">
    <source>
        <dbReference type="ARBA" id="ARBA00007639"/>
    </source>
</evidence>
<evidence type="ECO:0000256" key="3">
    <source>
        <dbReference type="ARBA" id="ARBA00022729"/>
    </source>
</evidence>
<dbReference type="PANTHER" id="PTHR46847:SF1">
    <property type="entry name" value="D-ALLOSE-BINDING PERIPLASMIC PROTEIN-RELATED"/>
    <property type="match status" value="1"/>
</dbReference>
<dbReference type="PANTHER" id="PTHR46847">
    <property type="entry name" value="D-ALLOSE-BINDING PERIPLASMIC PROTEIN-RELATED"/>
    <property type="match status" value="1"/>
</dbReference>
<comment type="caution">
    <text evidence="6">The sequence shown here is derived from an EMBL/GenBank/DDBJ whole genome shotgun (WGS) entry which is preliminary data.</text>
</comment>
<feature type="chain" id="PRO_5045376830" evidence="4">
    <location>
        <begin position="22"/>
        <end position="306"/>
    </location>
</feature>
<feature type="domain" description="Periplasmic binding protein" evidence="5">
    <location>
        <begin position="43"/>
        <end position="291"/>
    </location>
</feature>
<comment type="similarity">
    <text evidence="2">Belongs to the bacterial solute-binding protein 2 family.</text>
</comment>
<dbReference type="SUPFAM" id="SSF53822">
    <property type="entry name" value="Periplasmic binding protein-like I"/>
    <property type="match status" value="1"/>
</dbReference>
<accession>A0ABV7NA78</accession>
<gene>
    <name evidence="6" type="ORF">ACFOEO_11020</name>
</gene>
<protein>
    <submittedName>
        <fullName evidence="6">D-ribose ABC transporter substrate-binding protein</fullName>
    </submittedName>
</protein>
<proteinExistence type="inferred from homology"/>
<dbReference type="InterPro" id="IPR025997">
    <property type="entry name" value="SBP_2_dom"/>
</dbReference>
<name>A0ABV7NA78_9STAP</name>
<keyword evidence="3 4" id="KW-0732">Signal</keyword>
<dbReference type="CDD" id="cd06323">
    <property type="entry name" value="PBP1_ribose_binding"/>
    <property type="match status" value="1"/>
</dbReference>
<evidence type="ECO:0000259" key="5">
    <source>
        <dbReference type="Pfam" id="PF13407"/>
    </source>
</evidence>
<evidence type="ECO:0000313" key="6">
    <source>
        <dbReference type="EMBL" id="MFC3389107.1"/>
    </source>
</evidence>
<dbReference type="RefSeq" id="WP_380655629.1">
    <property type="nucleotide sequence ID" value="NZ_JBHRVQ010000001.1"/>
</dbReference>
<sequence>MKKFLLFFSLVFVFVAGCSMDSPGSGSEEESASDTGGDEETVIGVSISTLNNPFFVTLRDSIEEMAEEKGYSVRIVDAQDDSSKQVNDIEDLVQQDVDYLIINPTDSAAVSGSVESANSADIPVITVDRSVDSGEVAAFIASDNIEGGEMGAQFIVDQVGEGAQVAELEGVPGASATRERGEGFNNIASESLDVVSNQTANFNRAEGLDVTQNILQANPDITAIFAHNDEMALGALEALSDQDVIVVGFDGTDDARASVEAGELDATVAQQPDLMGETAINTVEQLVNGEEVDSEIKVELELVTQE</sequence>
<keyword evidence="7" id="KW-1185">Reference proteome</keyword>
<feature type="signal peptide" evidence="4">
    <location>
        <begin position="1"/>
        <end position="21"/>
    </location>
</feature>
<dbReference type="InterPro" id="IPR028082">
    <property type="entry name" value="Peripla_BP_I"/>
</dbReference>
<evidence type="ECO:0000313" key="7">
    <source>
        <dbReference type="Proteomes" id="UP001595637"/>
    </source>
</evidence>
<evidence type="ECO:0000256" key="1">
    <source>
        <dbReference type="ARBA" id="ARBA00004196"/>
    </source>
</evidence>
<dbReference type="Pfam" id="PF13407">
    <property type="entry name" value="Peripla_BP_4"/>
    <property type="match status" value="1"/>
</dbReference>
<dbReference type="Gene3D" id="3.40.50.2300">
    <property type="match status" value="2"/>
</dbReference>
<evidence type="ECO:0000256" key="4">
    <source>
        <dbReference type="SAM" id="SignalP"/>
    </source>
</evidence>
<organism evidence="6 7">
    <name type="scientific">Salinicoccus sesuvii</name>
    <dbReference type="NCBI Taxonomy" id="868281"/>
    <lineage>
        <taxon>Bacteria</taxon>
        <taxon>Bacillati</taxon>
        <taxon>Bacillota</taxon>
        <taxon>Bacilli</taxon>
        <taxon>Bacillales</taxon>
        <taxon>Staphylococcaceae</taxon>
        <taxon>Salinicoccus</taxon>
    </lineage>
</organism>